<keyword evidence="1" id="KW-0812">Transmembrane</keyword>
<sequence>MFMCVYLHMYVYDLFPFTFILLNTRMQMNVFFCKQNENFISSKFLRITLSFEAIPLQHFHSYHY</sequence>
<dbReference type="EMBL" id="JAUDFV010000032">
    <property type="protein sequence ID" value="KAL2737052.1"/>
    <property type="molecule type" value="Genomic_DNA"/>
</dbReference>
<dbReference type="Proteomes" id="UP001607302">
    <property type="component" value="Unassembled WGS sequence"/>
</dbReference>
<name>A0ABD2BW88_VESSQ</name>
<gene>
    <name evidence="2" type="ORF">V1478_002177</name>
</gene>
<keyword evidence="3" id="KW-1185">Reference proteome</keyword>
<accession>A0ABD2BW88</accession>
<protein>
    <submittedName>
        <fullName evidence="2">Uncharacterized protein</fullName>
    </submittedName>
</protein>
<evidence type="ECO:0000313" key="3">
    <source>
        <dbReference type="Proteomes" id="UP001607302"/>
    </source>
</evidence>
<keyword evidence="1" id="KW-1133">Transmembrane helix</keyword>
<organism evidence="2 3">
    <name type="scientific">Vespula squamosa</name>
    <name type="common">Southern yellow jacket</name>
    <name type="synonym">Wasp</name>
    <dbReference type="NCBI Taxonomy" id="30214"/>
    <lineage>
        <taxon>Eukaryota</taxon>
        <taxon>Metazoa</taxon>
        <taxon>Ecdysozoa</taxon>
        <taxon>Arthropoda</taxon>
        <taxon>Hexapoda</taxon>
        <taxon>Insecta</taxon>
        <taxon>Pterygota</taxon>
        <taxon>Neoptera</taxon>
        <taxon>Endopterygota</taxon>
        <taxon>Hymenoptera</taxon>
        <taxon>Apocrita</taxon>
        <taxon>Aculeata</taxon>
        <taxon>Vespoidea</taxon>
        <taxon>Vespidae</taxon>
        <taxon>Vespinae</taxon>
        <taxon>Vespula</taxon>
    </lineage>
</organism>
<feature type="transmembrane region" description="Helical" evidence="1">
    <location>
        <begin position="6"/>
        <end position="24"/>
    </location>
</feature>
<keyword evidence="1" id="KW-0472">Membrane</keyword>
<dbReference type="AlphaFoldDB" id="A0ABD2BW88"/>
<proteinExistence type="predicted"/>
<evidence type="ECO:0000313" key="2">
    <source>
        <dbReference type="EMBL" id="KAL2737052.1"/>
    </source>
</evidence>
<evidence type="ECO:0000256" key="1">
    <source>
        <dbReference type="SAM" id="Phobius"/>
    </source>
</evidence>
<reference evidence="2 3" key="1">
    <citation type="journal article" date="2024" name="Ann. Entomol. Soc. Am.">
        <title>Genomic analyses of the southern and eastern yellowjacket wasps (Hymenoptera: Vespidae) reveal evolutionary signatures of social life.</title>
        <authorList>
            <person name="Catto M.A."/>
            <person name="Caine P.B."/>
            <person name="Orr S.E."/>
            <person name="Hunt B.G."/>
            <person name="Goodisman M.A.D."/>
        </authorList>
    </citation>
    <scope>NUCLEOTIDE SEQUENCE [LARGE SCALE GENOMIC DNA]</scope>
    <source>
        <strain evidence="2">233</strain>
        <tissue evidence="2">Head and thorax</tissue>
    </source>
</reference>
<comment type="caution">
    <text evidence="2">The sequence shown here is derived from an EMBL/GenBank/DDBJ whole genome shotgun (WGS) entry which is preliminary data.</text>
</comment>